<dbReference type="EMBL" id="SHRX01000023">
    <property type="protein sequence ID" value="TCE97251.1"/>
    <property type="molecule type" value="Genomic_DNA"/>
</dbReference>
<evidence type="ECO:0000313" key="2">
    <source>
        <dbReference type="Proteomes" id="UP000292751"/>
    </source>
</evidence>
<comment type="caution">
    <text evidence="1">The sequence shown here is derived from an EMBL/GenBank/DDBJ whole genome shotgun (WGS) entry which is preliminary data.</text>
</comment>
<gene>
    <name evidence="1" type="ORF">MCC10076_1536</name>
</gene>
<proteinExistence type="predicted"/>
<name>A0A4R0TZK9_BIFLL</name>
<protein>
    <submittedName>
        <fullName evidence="1">Uncharacterized protein</fullName>
    </submittedName>
</protein>
<accession>A0A4R0TZK9</accession>
<dbReference type="AlphaFoldDB" id="A0A4R0TZK9"/>
<evidence type="ECO:0000313" key="1">
    <source>
        <dbReference type="EMBL" id="TCE97251.1"/>
    </source>
</evidence>
<sequence>MAHALSVYVDQRVGGLTLRCPLLFQLPGFDPNAISVVGKHIGKRNFPHGIRHGFGHWSIRIFENVVDIPSHGACVIPSLVDADHIIEVRGFHCLMDIEQSDFLGGVRASSAPPVPRATVMSPARLSAPKALRMLTAFVPVLSESSALGADRYFDYRIENYAEALSDAPVDHVIDTLGETAKLLSG</sequence>
<organism evidence="1 2">
    <name type="scientific">Bifidobacterium longum subsp. longum</name>
    <dbReference type="NCBI Taxonomy" id="1679"/>
    <lineage>
        <taxon>Bacteria</taxon>
        <taxon>Bacillati</taxon>
        <taxon>Actinomycetota</taxon>
        <taxon>Actinomycetes</taxon>
        <taxon>Bifidobacteriales</taxon>
        <taxon>Bifidobacteriaceae</taxon>
        <taxon>Bifidobacterium</taxon>
    </lineage>
</organism>
<dbReference type="Proteomes" id="UP000292751">
    <property type="component" value="Unassembled WGS sequence"/>
</dbReference>
<reference evidence="1 2" key="1">
    <citation type="journal article" date="2018" name="Sci. Rep.">
        <title>Genomic diversity and distribution of Bifidobacterium longum subsp. longum across the human lifespan.</title>
        <authorList>
            <person name="Odamaki T."/>
            <person name="Bottacini F."/>
            <person name="Kato K."/>
            <person name="Mitsuyama E."/>
            <person name="Yoshida K."/>
            <person name="Horigome A."/>
            <person name="Xiao J.Z."/>
            <person name="van Sinderen D."/>
        </authorList>
    </citation>
    <scope>NUCLEOTIDE SEQUENCE [LARGE SCALE GENOMIC DNA]</scope>
    <source>
        <strain evidence="1 2">MCC10076</strain>
    </source>
</reference>